<keyword evidence="2" id="KW-0732">Signal</keyword>
<evidence type="ECO:0000256" key="2">
    <source>
        <dbReference type="SAM" id="SignalP"/>
    </source>
</evidence>
<keyword evidence="4" id="KW-1185">Reference proteome</keyword>
<feature type="signal peptide" evidence="2">
    <location>
        <begin position="1"/>
        <end position="21"/>
    </location>
</feature>
<accession>A0A512M291</accession>
<feature type="chain" id="PRO_5022004756" evidence="2">
    <location>
        <begin position="22"/>
        <end position="605"/>
    </location>
</feature>
<evidence type="ECO:0000313" key="3">
    <source>
        <dbReference type="EMBL" id="GEP40856.1"/>
    </source>
</evidence>
<keyword evidence="1" id="KW-0812">Transmembrane</keyword>
<proteinExistence type="predicted"/>
<reference evidence="3 4" key="1">
    <citation type="submission" date="2019-07" db="EMBL/GenBank/DDBJ databases">
        <title>Whole genome shotgun sequence of Brevifollis gellanilyticus NBRC 108608.</title>
        <authorList>
            <person name="Hosoyama A."/>
            <person name="Uohara A."/>
            <person name="Ohji S."/>
            <person name="Ichikawa N."/>
        </authorList>
    </citation>
    <scope>NUCLEOTIDE SEQUENCE [LARGE SCALE GENOMIC DNA]</scope>
    <source>
        <strain evidence="3 4">NBRC 108608</strain>
    </source>
</reference>
<evidence type="ECO:0000313" key="4">
    <source>
        <dbReference type="Proteomes" id="UP000321577"/>
    </source>
</evidence>
<comment type="caution">
    <text evidence="3">The sequence shown here is derived from an EMBL/GenBank/DDBJ whole genome shotgun (WGS) entry which is preliminary data.</text>
</comment>
<feature type="transmembrane region" description="Helical" evidence="1">
    <location>
        <begin position="356"/>
        <end position="377"/>
    </location>
</feature>
<organism evidence="3 4">
    <name type="scientific">Brevifollis gellanilyticus</name>
    <dbReference type="NCBI Taxonomy" id="748831"/>
    <lineage>
        <taxon>Bacteria</taxon>
        <taxon>Pseudomonadati</taxon>
        <taxon>Verrucomicrobiota</taxon>
        <taxon>Verrucomicrobiia</taxon>
        <taxon>Verrucomicrobiales</taxon>
        <taxon>Verrucomicrobiaceae</taxon>
    </lineage>
</organism>
<keyword evidence="1" id="KW-0472">Membrane</keyword>
<evidence type="ECO:0000256" key="1">
    <source>
        <dbReference type="SAM" id="Phobius"/>
    </source>
</evidence>
<sequence>MKIRASQIIFWLGLMASPALAQKSLTNGAITDDGRLTLEMRSVFDPMPPSGCAPLRIVATNSGEGDTRWDFSFVSQTRTYRQEGDHRSQFILAVPAHSTQSATFLVPMAVKYGDPSGGYWDNNHEFLIEVTAGGASFKKNEYHERADDFPAIAISKGLADANHSKLKDEVEKRSGRTGSSKSFFGSTFAPADLPEDWRGLSGFDFLMISGSEWQMLKPGQQLAVMQWVRFYGKLHVYNANSSATPAGLGLPEGFENNKKDHSMGKLQIIPWDGKSLDAVETVSRYHGMGNRVKELTAEYSYRASGAASEPTWGLLNALGERSFASWQVIVFLVIFGILVGPVNLFVLAPSGRRHRLFVTTPLLSVGASVLMVGVILMQDGVGGAGARLVVIDIEPEEALAYVTQEQVSRTGVLLGGGFEVKQPALIEPLALPDSPWVKLKSNSATQPAQLSQNGSLRSGNFFQSRAEQGQILRTAVSTRARLELKAGLPADAAPEVISALGFTLEELFYVDANGMVWRSSTAVATGKQVKLVKSDAAALRSSLHKLAELSDGAQRSGLSRLMNGTLPRQTFLASAEAAPGFTLDTLSSIRWQEDQVLVLGPLKQQ</sequence>
<dbReference type="EMBL" id="BKAG01000001">
    <property type="protein sequence ID" value="GEP40856.1"/>
    <property type="molecule type" value="Genomic_DNA"/>
</dbReference>
<protein>
    <submittedName>
        <fullName evidence="3">Uncharacterized protein</fullName>
    </submittedName>
</protein>
<feature type="transmembrane region" description="Helical" evidence="1">
    <location>
        <begin position="326"/>
        <end position="349"/>
    </location>
</feature>
<name>A0A512M291_9BACT</name>
<dbReference type="OrthoDB" id="176055at2"/>
<keyword evidence="1" id="KW-1133">Transmembrane helix</keyword>
<dbReference type="Proteomes" id="UP000321577">
    <property type="component" value="Unassembled WGS sequence"/>
</dbReference>
<dbReference type="RefSeq" id="WP_146848337.1">
    <property type="nucleotide sequence ID" value="NZ_BKAG01000001.1"/>
</dbReference>
<gene>
    <name evidence="3" type="ORF">BGE01nite_01470</name>
</gene>
<dbReference type="AlphaFoldDB" id="A0A512M291"/>